<keyword evidence="3 4" id="KW-0274">FAD</keyword>
<evidence type="ECO:0000256" key="1">
    <source>
        <dbReference type="ARBA" id="ARBA00009347"/>
    </source>
</evidence>
<keyword evidence="10" id="KW-1185">Reference proteome</keyword>
<dbReference type="Pfam" id="PF18158">
    <property type="entry name" value="AidB_N"/>
    <property type="match status" value="1"/>
</dbReference>
<feature type="region of interest" description="Disordered" evidence="5">
    <location>
        <begin position="1"/>
        <end position="36"/>
    </location>
</feature>
<dbReference type="Gene3D" id="1.20.140.10">
    <property type="entry name" value="Butyryl-CoA Dehydrogenase, subunit A, domain 3"/>
    <property type="match status" value="1"/>
</dbReference>
<dbReference type="GO" id="GO:0003995">
    <property type="term" value="F:acyl-CoA dehydrogenase activity"/>
    <property type="evidence" value="ECO:0007669"/>
    <property type="project" value="TreeGrafter"/>
</dbReference>
<feature type="compositionally biased region" description="Low complexity" evidence="5">
    <location>
        <begin position="18"/>
        <end position="29"/>
    </location>
</feature>
<dbReference type="AlphaFoldDB" id="A0A6A6QQ72"/>
<evidence type="ECO:0000256" key="2">
    <source>
        <dbReference type="ARBA" id="ARBA00022630"/>
    </source>
</evidence>
<dbReference type="InterPro" id="IPR036250">
    <property type="entry name" value="AcylCo_DH-like_C"/>
</dbReference>
<dbReference type="InterPro" id="IPR009100">
    <property type="entry name" value="AcylCoA_DH/oxidase_NM_dom_sf"/>
</dbReference>
<dbReference type="Pfam" id="PF00441">
    <property type="entry name" value="Acyl-CoA_dh_1"/>
    <property type="match status" value="1"/>
</dbReference>
<dbReference type="InterPro" id="IPR009075">
    <property type="entry name" value="AcylCo_DH/oxidase_C"/>
</dbReference>
<evidence type="ECO:0000313" key="9">
    <source>
        <dbReference type="EMBL" id="KAF2493883.1"/>
    </source>
</evidence>
<keyword evidence="4" id="KW-0560">Oxidoreductase</keyword>
<evidence type="ECO:0000259" key="6">
    <source>
        <dbReference type="Pfam" id="PF00441"/>
    </source>
</evidence>
<comment type="cofactor">
    <cofactor evidence="4">
        <name>FAD</name>
        <dbReference type="ChEBI" id="CHEBI:57692"/>
    </cofactor>
</comment>
<dbReference type="InterPro" id="IPR006091">
    <property type="entry name" value="Acyl-CoA_Oxase/DH_mid-dom"/>
</dbReference>
<dbReference type="PANTHER" id="PTHR42707:SF2">
    <property type="entry name" value="ACD11 DEHYDROGENASE"/>
    <property type="match status" value="1"/>
</dbReference>
<proteinExistence type="inferred from homology"/>
<dbReference type="OrthoDB" id="10251155at2759"/>
<dbReference type="EMBL" id="MU004191">
    <property type="protein sequence ID" value="KAF2493883.1"/>
    <property type="molecule type" value="Genomic_DNA"/>
</dbReference>
<dbReference type="Proteomes" id="UP000799750">
    <property type="component" value="Unassembled WGS sequence"/>
</dbReference>
<feature type="domain" description="Adaptive response protein AidB N-terminal" evidence="8">
    <location>
        <begin position="62"/>
        <end position="172"/>
    </location>
</feature>
<evidence type="ECO:0000259" key="7">
    <source>
        <dbReference type="Pfam" id="PF02770"/>
    </source>
</evidence>
<dbReference type="Gene3D" id="2.40.110.20">
    <property type="match status" value="1"/>
</dbReference>
<accession>A0A6A6QQ72</accession>
<name>A0A6A6QQ72_9PEZI</name>
<evidence type="ECO:0000313" key="10">
    <source>
        <dbReference type="Proteomes" id="UP000799750"/>
    </source>
</evidence>
<feature type="domain" description="Acyl-CoA oxidase/dehydrogenase middle" evidence="7">
    <location>
        <begin position="208"/>
        <end position="326"/>
    </location>
</feature>
<dbReference type="Pfam" id="PF02770">
    <property type="entry name" value="Acyl-CoA_dh_M"/>
    <property type="match status" value="1"/>
</dbReference>
<protein>
    <submittedName>
        <fullName evidence="9">Acyl-CoA dehydrogenase/oxidase C-terminal</fullName>
    </submittedName>
</protein>
<organism evidence="9 10">
    <name type="scientific">Lophium mytilinum</name>
    <dbReference type="NCBI Taxonomy" id="390894"/>
    <lineage>
        <taxon>Eukaryota</taxon>
        <taxon>Fungi</taxon>
        <taxon>Dikarya</taxon>
        <taxon>Ascomycota</taxon>
        <taxon>Pezizomycotina</taxon>
        <taxon>Dothideomycetes</taxon>
        <taxon>Pleosporomycetidae</taxon>
        <taxon>Mytilinidiales</taxon>
        <taxon>Mytilinidiaceae</taxon>
        <taxon>Lophium</taxon>
    </lineage>
</organism>
<dbReference type="SUPFAM" id="SSF56645">
    <property type="entry name" value="Acyl-CoA dehydrogenase NM domain-like"/>
    <property type="match status" value="1"/>
</dbReference>
<dbReference type="InterPro" id="IPR052904">
    <property type="entry name" value="Acyl-CoA_dehydrogenase-like"/>
</dbReference>
<dbReference type="InterPro" id="IPR041504">
    <property type="entry name" value="AidB_N"/>
</dbReference>
<dbReference type="SUPFAM" id="SSF47203">
    <property type="entry name" value="Acyl-CoA dehydrogenase C-terminal domain-like"/>
    <property type="match status" value="1"/>
</dbReference>
<keyword evidence="2 4" id="KW-0285">Flavoprotein</keyword>
<evidence type="ECO:0000259" key="8">
    <source>
        <dbReference type="Pfam" id="PF18158"/>
    </source>
</evidence>
<evidence type="ECO:0000256" key="5">
    <source>
        <dbReference type="SAM" id="MobiDB-lite"/>
    </source>
</evidence>
<sequence>MATTKPIPTPQAFKNEPATHATAPSSATSGFFQTPPRLENPFLEDEAYKRLFSFYLPRPLQSSLSTTIARFGTLTLAPSTLSYAHNAESNPPRLVSQTPFGAPSNTLVTSAGWQALQTLGLSEGMVAIAYEYEQGAYSRVHQFLKYMLWQPSSAGVTCPSAMQDGAARLLSLHLARKDIELSETERRVFERAYRHLIARDAEAWTSGQWMTERQGGSDVRNTETLATYSPNFSPEESTLDTDNLPLGPWSINGFKWFSSATDSNMAILLAKTPSGALSAFYAPMRRQTPPSPSQIPNTELNGITIHALKSKLGTRPLPTAELVLHNTRAYLLGAPGAGIKTIATILNITRVHNSISALGLWARGLAISRAFARVRKVNGVLLSSTPSHVAELAAQHAEFRGMAHLGFFCVALLGIVEAATPGYSLSPSLSSSASGLATSPRAAAEALGVAVDDAPHLLRLLTPVSKALTARAAIAGLAECMESLGGVGYLENEDVGLNVARLFRDANVLSIWEGTTNVMAEDCVRVLKGRDGGVVVAAVTEWVEGRVRLWEGRAGEGVVRVWDGFREMVGRTSLEELKVRGREVLATLAWVVVAVLLGEDARRDGDAVTGEVARRWMARRVEAEKTDWREAVEWDRKIVFGEEKGEHRARL</sequence>
<gene>
    <name evidence="9" type="ORF">BU16DRAFT_528079</name>
</gene>
<evidence type="ECO:0000256" key="3">
    <source>
        <dbReference type="ARBA" id="ARBA00022827"/>
    </source>
</evidence>
<comment type="similarity">
    <text evidence="1 4">Belongs to the acyl-CoA dehydrogenase family.</text>
</comment>
<feature type="domain" description="Acyl-CoA dehydrogenase/oxidase C-terminal" evidence="6">
    <location>
        <begin position="450"/>
        <end position="526"/>
    </location>
</feature>
<reference evidence="9" key="1">
    <citation type="journal article" date="2020" name="Stud. Mycol.">
        <title>101 Dothideomycetes genomes: a test case for predicting lifestyles and emergence of pathogens.</title>
        <authorList>
            <person name="Haridas S."/>
            <person name="Albert R."/>
            <person name="Binder M."/>
            <person name="Bloem J."/>
            <person name="Labutti K."/>
            <person name="Salamov A."/>
            <person name="Andreopoulos B."/>
            <person name="Baker S."/>
            <person name="Barry K."/>
            <person name="Bills G."/>
            <person name="Bluhm B."/>
            <person name="Cannon C."/>
            <person name="Castanera R."/>
            <person name="Culley D."/>
            <person name="Daum C."/>
            <person name="Ezra D."/>
            <person name="Gonzalez J."/>
            <person name="Henrissat B."/>
            <person name="Kuo A."/>
            <person name="Liang C."/>
            <person name="Lipzen A."/>
            <person name="Lutzoni F."/>
            <person name="Magnuson J."/>
            <person name="Mondo S."/>
            <person name="Nolan M."/>
            <person name="Ohm R."/>
            <person name="Pangilinan J."/>
            <person name="Park H.-J."/>
            <person name="Ramirez L."/>
            <person name="Alfaro M."/>
            <person name="Sun H."/>
            <person name="Tritt A."/>
            <person name="Yoshinaga Y."/>
            <person name="Zwiers L.-H."/>
            <person name="Turgeon B."/>
            <person name="Goodwin S."/>
            <person name="Spatafora J."/>
            <person name="Crous P."/>
            <person name="Grigoriev I."/>
        </authorList>
    </citation>
    <scope>NUCLEOTIDE SEQUENCE</scope>
    <source>
        <strain evidence="9">CBS 269.34</strain>
    </source>
</reference>
<dbReference type="PANTHER" id="PTHR42707">
    <property type="entry name" value="ACYL-COA DEHYDROGENASE"/>
    <property type="match status" value="1"/>
</dbReference>
<evidence type="ECO:0000256" key="4">
    <source>
        <dbReference type="RuleBase" id="RU362125"/>
    </source>
</evidence>